<sequence>METHGFSIKKEPQDPGDLAPPQAGSHFQNRGDPNSGHPLRLAGHGLLPRKAKEPSSFFPGGRKYSDHCEERASRPGKSRIPGRDHRRYYHEHWRAEYLMDFNAARHGMICMVCGSSLATLKLSTIKRHIRQKHPYSLAWSAHEKEAIMSSWDAHLGLEKEADGAGKRPKRPTPSKGARRERGGQSHLCLSLSFTGAFGFGGRRRRRAPGPLSSCGGWRPSDLALKVSSEGEARSLERYLKESLQSWFQSEFLMDYDPQGNRLYCMMCGTSLPSLNLDDIKQHVMDAHPSSLGFSPAEKATILEAWNSRAPATAAEGGSTEAKPELLPQDLSVKEVPPSPDFPTGEEGSLEEAGPWDSEGSSGGGPAAPARGRDHRRYFQEHWRVEYLMDYSGLRHGLVCMVCGGSLATLKMSTIKRHIRQKHPDSTRLSRRVKALIVKEWNRKVARRGDTEDSLPETEAEPDQVDLQRPPQASLSPEESHEEVATPGGEEDGEEEGGLLPSRPPPGAAAAAVVPAGAALRRCQRRNYQPRWREEYLMGYDEQRHGLICLVCGGSLATLKVSTIKRHILQVHRFSLEYTALEKQTILGAYAENGRPPEPREGSPLPDPEEGDLDPKAPDIKPDIREAGKTLPGHKVPVCTA</sequence>
<dbReference type="Pfam" id="PF18658">
    <property type="entry name" value="zf-C2H2_12"/>
    <property type="match status" value="4"/>
</dbReference>
<feature type="domain" description="C2H2-type" evidence="2">
    <location>
        <begin position="397"/>
        <end position="422"/>
    </location>
</feature>
<feature type="domain" description="C2H2-type" evidence="2">
    <location>
        <begin position="546"/>
        <end position="571"/>
    </location>
</feature>
<feature type="compositionally biased region" description="Basic and acidic residues" evidence="1">
    <location>
        <begin position="1"/>
        <end position="13"/>
    </location>
</feature>
<feature type="region of interest" description="Disordered" evidence="1">
    <location>
        <begin position="158"/>
        <end position="184"/>
    </location>
</feature>
<feature type="region of interest" description="Disordered" evidence="1">
    <location>
        <begin position="331"/>
        <end position="372"/>
    </location>
</feature>
<feature type="compositionally biased region" description="Basic and acidic residues" evidence="1">
    <location>
        <begin position="63"/>
        <end position="73"/>
    </location>
</feature>
<evidence type="ECO:0000313" key="3">
    <source>
        <dbReference type="EMBL" id="KAJ7307235.1"/>
    </source>
</evidence>
<feature type="domain" description="C2H2-type" evidence="2">
    <location>
        <begin position="262"/>
        <end position="287"/>
    </location>
</feature>
<feature type="domain" description="C2H2-type" evidence="2">
    <location>
        <begin position="108"/>
        <end position="133"/>
    </location>
</feature>
<feature type="compositionally biased region" description="Basic and acidic residues" evidence="1">
    <location>
        <begin position="612"/>
        <end position="627"/>
    </location>
</feature>
<proteinExistence type="predicted"/>
<evidence type="ECO:0000256" key="1">
    <source>
        <dbReference type="SAM" id="MobiDB-lite"/>
    </source>
</evidence>
<dbReference type="SMART" id="SM00355">
    <property type="entry name" value="ZnF_C2H2"/>
    <property type="match status" value="4"/>
</dbReference>
<dbReference type="PANTHER" id="PTHR34589">
    <property type="entry name" value="SIMILAR TO RIKEN CDNA 2700081O15"/>
    <property type="match status" value="1"/>
</dbReference>
<comment type="caution">
    <text evidence="3">The sequence shown here is derived from an EMBL/GenBank/DDBJ whole genome shotgun (WGS) entry which is preliminary data.</text>
</comment>
<dbReference type="InterPro" id="IPR013087">
    <property type="entry name" value="Znf_C2H2_type"/>
</dbReference>
<dbReference type="InterPro" id="IPR052675">
    <property type="entry name" value="ZnF_transloc-Spindlin_int"/>
</dbReference>
<feature type="region of interest" description="Disordered" evidence="1">
    <location>
        <begin position="445"/>
        <end position="510"/>
    </location>
</feature>
<dbReference type="InterPro" id="IPR040647">
    <property type="entry name" value="SPIN-DOC_Znf-C2H2"/>
</dbReference>
<feature type="region of interest" description="Disordered" evidence="1">
    <location>
        <begin position="1"/>
        <end position="83"/>
    </location>
</feature>
<keyword evidence="4" id="KW-1185">Reference proteome</keyword>
<organism evidence="3 4">
    <name type="scientific">Phrynocephalus forsythii</name>
    <dbReference type="NCBI Taxonomy" id="171643"/>
    <lineage>
        <taxon>Eukaryota</taxon>
        <taxon>Metazoa</taxon>
        <taxon>Chordata</taxon>
        <taxon>Craniata</taxon>
        <taxon>Vertebrata</taxon>
        <taxon>Euteleostomi</taxon>
        <taxon>Lepidosauria</taxon>
        <taxon>Squamata</taxon>
        <taxon>Bifurcata</taxon>
        <taxon>Unidentata</taxon>
        <taxon>Episquamata</taxon>
        <taxon>Toxicofera</taxon>
        <taxon>Iguania</taxon>
        <taxon>Acrodonta</taxon>
        <taxon>Agamidae</taxon>
        <taxon>Agaminae</taxon>
        <taxon>Phrynocephalus</taxon>
    </lineage>
</organism>
<name>A0A9Q1AS31_9SAUR</name>
<protein>
    <recommendedName>
        <fullName evidence="2">C2H2-type domain-containing protein</fullName>
    </recommendedName>
</protein>
<reference evidence="3" key="1">
    <citation type="journal article" date="2023" name="DNA Res.">
        <title>Chromosome-level genome assembly of Phrynocephalus forsythii using third-generation DNA sequencing and Hi-C analysis.</title>
        <authorList>
            <person name="Qi Y."/>
            <person name="Zhao W."/>
            <person name="Zhao Y."/>
            <person name="Niu C."/>
            <person name="Cao S."/>
            <person name="Zhang Y."/>
        </authorList>
    </citation>
    <scope>NUCLEOTIDE SEQUENCE</scope>
    <source>
        <tissue evidence="3">Muscle</tissue>
    </source>
</reference>
<accession>A0A9Q1AS31</accession>
<feature type="compositionally biased region" description="Acidic residues" evidence="1">
    <location>
        <begin position="451"/>
        <end position="463"/>
    </location>
</feature>
<dbReference type="GO" id="GO:0045892">
    <property type="term" value="P:negative regulation of DNA-templated transcription"/>
    <property type="evidence" value="ECO:0007669"/>
    <property type="project" value="TreeGrafter"/>
</dbReference>
<gene>
    <name evidence="3" type="ORF">JRQ81_009230</name>
</gene>
<evidence type="ECO:0000313" key="4">
    <source>
        <dbReference type="Proteomes" id="UP001142489"/>
    </source>
</evidence>
<dbReference type="PANTHER" id="PTHR34589:SF2">
    <property type="entry name" value="ZINC FINGER TRANSLOCATION-ASSOCIATED PROTEIN"/>
    <property type="match status" value="1"/>
</dbReference>
<dbReference type="OrthoDB" id="9945249at2759"/>
<feature type="region of interest" description="Disordered" evidence="1">
    <location>
        <begin position="590"/>
        <end position="640"/>
    </location>
</feature>
<dbReference type="Proteomes" id="UP001142489">
    <property type="component" value="Unassembled WGS sequence"/>
</dbReference>
<dbReference type="AlphaFoldDB" id="A0A9Q1AS31"/>
<dbReference type="EMBL" id="JAPFRF010000019">
    <property type="protein sequence ID" value="KAJ7307235.1"/>
    <property type="molecule type" value="Genomic_DNA"/>
</dbReference>
<feature type="compositionally biased region" description="Basic residues" evidence="1">
    <location>
        <begin position="166"/>
        <end position="176"/>
    </location>
</feature>
<evidence type="ECO:0000259" key="2">
    <source>
        <dbReference type="SMART" id="SM00355"/>
    </source>
</evidence>